<evidence type="ECO:0000313" key="10">
    <source>
        <dbReference type="Proteomes" id="UP000821837"/>
    </source>
</evidence>
<feature type="transmembrane region" description="Helical" evidence="8">
    <location>
        <begin position="543"/>
        <end position="562"/>
    </location>
</feature>
<proteinExistence type="predicted"/>
<sequence length="802" mass="91554">MVFKKSHFSDSVINYRTPCTSSEGRLCNVFRDLSVWNEYFWQVGLQLREFSPGQLSLVEMRHAKVLPNTFHQKEAVMLLWHFLSHHHCIASVHLNEHVFRRQCHHQLICEALRKSPSLTKLKLCRLNMTENASRRFRAALSHLNQLQELEFSHVTLNRTSLEGLSEFLATTRSLMTLTMTDQCIEGEDAVVVLQGLRKNVTISTLSLQTSLLSPVSSRCGEIFAEYLRCNKTLRSLTVTSSSRLCFFDFRPIIGALSYNNILSELNLIDFSLDTLSHEIITEMLIRNRGLRWFHMINCNFNEQDLYMNTWVPVLRSGSSPTSLWLAALAENSTLEELTLELSWIKPEDCSSFFKALASNTSLKKINVPTFRQDDVAQISRALRETGVPERFFVGQHHVCRETAAALPKCEVLSRIAIYRCSHEEVEPLHTALRLLPTCSHVKSLCLEMTGPTFNGRVSSLLAQYLTETTGLRELRLELLYGGRRSVDRSERTLLQALSNNNSIRRLSLKDLHISEREAQMLVDMLQSSRTLCHLSIYLYNWDATIWLLLMLAPSISSNYMLLGMRTEWRRWLLDYWYSIKDVVRRNNSLVTRAAHFITGMRHKRDDGQKQLVDLNRDCWLQIRQYVKVGDILDSKFANRASALSLLRPATTLPTPCLAPMSAMSPKQAEATESFFEKNKSLKRPLSPHLSIYAPQMSWMLSLVHRTTGCAMAVGAYGMGVIPFMCSHNFPHYVEALQAMHISPILTFPVKLGLAFCLSYHTFNGMRHLAWDLGLGFGLKELYATGYLAIALSLVMAVVLAFK</sequence>
<evidence type="ECO:0000256" key="3">
    <source>
        <dbReference type="ARBA" id="ARBA00022692"/>
    </source>
</evidence>
<keyword evidence="4" id="KW-0479">Metal-binding</keyword>
<dbReference type="VEuPathDB" id="VectorBase:RSAN_057737"/>
<feature type="transmembrane region" description="Helical" evidence="8">
    <location>
        <begin position="782"/>
        <end position="801"/>
    </location>
</feature>
<evidence type="ECO:0000256" key="1">
    <source>
        <dbReference type="ARBA" id="ARBA00004141"/>
    </source>
</evidence>
<dbReference type="VEuPathDB" id="VectorBase:RSAN_054016"/>
<dbReference type="InterPro" id="IPR018495">
    <property type="entry name" value="Succ_DH_cyt_bsu_CS"/>
</dbReference>
<dbReference type="NCBIfam" id="TIGR02970">
    <property type="entry name" value="succ_dehyd_cytB"/>
    <property type="match status" value="1"/>
</dbReference>
<dbReference type="InterPro" id="IPR000701">
    <property type="entry name" value="SuccDH_FuR_B_TM-su"/>
</dbReference>
<dbReference type="InterPro" id="IPR014314">
    <property type="entry name" value="Succ_DH_cytb556"/>
</dbReference>
<dbReference type="SUPFAM" id="SSF81343">
    <property type="entry name" value="Fumarate reductase respiratory complex transmembrane subunits"/>
    <property type="match status" value="1"/>
</dbReference>
<dbReference type="GO" id="GO:0006121">
    <property type="term" value="P:mitochondrial electron transport, succinate to ubiquinone"/>
    <property type="evidence" value="ECO:0007669"/>
    <property type="project" value="TreeGrafter"/>
</dbReference>
<evidence type="ECO:0008006" key="11">
    <source>
        <dbReference type="Google" id="ProtNLM"/>
    </source>
</evidence>
<keyword evidence="3 8" id="KW-0812">Transmembrane</keyword>
<dbReference type="PROSITE" id="PS01001">
    <property type="entry name" value="SDH_CYT_2"/>
    <property type="match status" value="1"/>
</dbReference>
<keyword evidence="2" id="KW-0349">Heme</keyword>
<keyword evidence="5 8" id="KW-1133">Transmembrane helix</keyword>
<dbReference type="CDD" id="cd03499">
    <property type="entry name" value="SQR_TypeC_SdhC"/>
    <property type="match status" value="1"/>
</dbReference>
<dbReference type="GO" id="GO:0006099">
    <property type="term" value="P:tricarboxylic acid cycle"/>
    <property type="evidence" value="ECO:0007669"/>
    <property type="project" value="InterPro"/>
</dbReference>
<dbReference type="PANTHER" id="PTHR10978">
    <property type="entry name" value="SUCCINATE DEHYDROGENASE CYTOCHROME B560 SUBUNIT"/>
    <property type="match status" value="1"/>
</dbReference>
<dbReference type="PANTHER" id="PTHR10978:SF5">
    <property type="entry name" value="SUCCINATE DEHYDROGENASE CYTOCHROME B560 SUBUNIT, MITOCHONDRIAL"/>
    <property type="match status" value="1"/>
</dbReference>
<evidence type="ECO:0000256" key="6">
    <source>
        <dbReference type="ARBA" id="ARBA00023004"/>
    </source>
</evidence>
<comment type="subcellular location">
    <subcellularLocation>
        <location evidence="1">Membrane</location>
        <topology evidence="1">Multi-pass membrane protein</topology>
    </subcellularLocation>
</comment>
<dbReference type="InterPro" id="IPR032675">
    <property type="entry name" value="LRR_dom_sf"/>
</dbReference>
<dbReference type="AlphaFoldDB" id="A0A9D4SQN3"/>
<dbReference type="PROSITE" id="PS01000">
    <property type="entry name" value="SDH_CYT_1"/>
    <property type="match status" value="1"/>
</dbReference>
<dbReference type="GO" id="GO:0016020">
    <property type="term" value="C:membrane"/>
    <property type="evidence" value="ECO:0007669"/>
    <property type="project" value="UniProtKB-SubCell"/>
</dbReference>
<organism evidence="9 10">
    <name type="scientific">Rhipicephalus sanguineus</name>
    <name type="common">Brown dog tick</name>
    <name type="synonym">Ixodes sanguineus</name>
    <dbReference type="NCBI Taxonomy" id="34632"/>
    <lineage>
        <taxon>Eukaryota</taxon>
        <taxon>Metazoa</taxon>
        <taxon>Ecdysozoa</taxon>
        <taxon>Arthropoda</taxon>
        <taxon>Chelicerata</taxon>
        <taxon>Arachnida</taxon>
        <taxon>Acari</taxon>
        <taxon>Parasitiformes</taxon>
        <taxon>Ixodida</taxon>
        <taxon>Ixodoidea</taxon>
        <taxon>Ixodidae</taxon>
        <taxon>Rhipicephalinae</taxon>
        <taxon>Rhipicephalus</taxon>
        <taxon>Rhipicephalus</taxon>
    </lineage>
</organism>
<reference evidence="9" key="1">
    <citation type="journal article" date="2020" name="Cell">
        <title>Large-Scale Comparative Analyses of Tick Genomes Elucidate Their Genetic Diversity and Vector Capacities.</title>
        <authorList>
            <consortium name="Tick Genome and Microbiome Consortium (TIGMIC)"/>
            <person name="Jia N."/>
            <person name="Wang J."/>
            <person name="Shi W."/>
            <person name="Du L."/>
            <person name="Sun Y."/>
            <person name="Zhan W."/>
            <person name="Jiang J.F."/>
            <person name="Wang Q."/>
            <person name="Zhang B."/>
            <person name="Ji P."/>
            <person name="Bell-Sakyi L."/>
            <person name="Cui X.M."/>
            <person name="Yuan T.T."/>
            <person name="Jiang B.G."/>
            <person name="Yang W.F."/>
            <person name="Lam T.T."/>
            <person name="Chang Q.C."/>
            <person name="Ding S.J."/>
            <person name="Wang X.J."/>
            <person name="Zhu J.G."/>
            <person name="Ruan X.D."/>
            <person name="Zhao L."/>
            <person name="Wei J.T."/>
            <person name="Ye R.Z."/>
            <person name="Que T.C."/>
            <person name="Du C.H."/>
            <person name="Zhou Y.H."/>
            <person name="Cheng J.X."/>
            <person name="Dai P.F."/>
            <person name="Guo W.B."/>
            <person name="Han X.H."/>
            <person name="Huang E.J."/>
            <person name="Li L.F."/>
            <person name="Wei W."/>
            <person name="Gao Y.C."/>
            <person name="Liu J.Z."/>
            <person name="Shao H.Z."/>
            <person name="Wang X."/>
            <person name="Wang C.C."/>
            <person name="Yang T.C."/>
            <person name="Huo Q.B."/>
            <person name="Li W."/>
            <person name="Chen H.Y."/>
            <person name="Chen S.E."/>
            <person name="Zhou L.G."/>
            <person name="Ni X.B."/>
            <person name="Tian J.H."/>
            <person name="Sheng Y."/>
            <person name="Liu T."/>
            <person name="Pan Y.S."/>
            <person name="Xia L.Y."/>
            <person name="Li J."/>
            <person name="Zhao F."/>
            <person name="Cao W.C."/>
        </authorList>
    </citation>
    <scope>NUCLEOTIDE SEQUENCE</scope>
    <source>
        <strain evidence="9">Rsan-2018</strain>
    </source>
</reference>
<dbReference type="Gene3D" id="3.80.10.10">
    <property type="entry name" value="Ribonuclease Inhibitor"/>
    <property type="match status" value="3"/>
</dbReference>
<dbReference type="GO" id="GO:0046872">
    <property type="term" value="F:metal ion binding"/>
    <property type="evidence" value="ECO:0007669"/>
    <property type="project" value="UniProtKB-KW"/>
</dbReference>
<dbReference type="GO" id="GO:0009055">
    <property type="term" value="F:electron transfer activity"/>
    <property type="evidence" value="ECO:0007669"/>
    <property type="project" value="InterPro"/>
</dbReference>
<comment type="caution">
    <text evidence="9">The sequence shown here is derived from an EMBL/GenBank/DDBJ whole genome shotgun (WGS) entry which is preliminary data.</text>
</comment>
<dbReference type="Proteomes" id="UP000821837">
    <property type="component" value="Unassembled WGS sequence"/>
</dbReference>
<evidence type="ECO:0000256" key="5">
    <source>
        <dbReference type="ARBA" id="ARBA00022989"/>
    </source>
</evidence>
<keyword evidence="6" id="KW-0408">Iron</keyword>
<evidence type="ECO:0000256" key="4">
    <source>
        <dbReference type="ARBA" id="ARBA00022723"/>
    </source>
</evidence>
<dbReference type="Pfam" id="PF01127">
    <property type="entry name" value="Sdh_cyt"/>
    <property type="match status" value="1"/>
</dbReference>
<evidence type="ECO:0000256" key="2">
    <source>
        <dbReference type="ARBA" id="ARBA00022617"/>
    </source>
</evidence>
<keyword evidence="10" id="KW-1185">Reference proteome</keyword>
<accession>A0A9D4SQN3</accession>
<dbReference type="EMBL" id="JABSTV010001253">
    <property type="protein sequence ID" value="KAH7943014.1"/>
    <property type="molecule type" value="Genomic_DNA"/>
</dbReference>
<protein>
    <recommendedName>
        <fullName evidence="11">Succinate dehydrogenase cytochrome b560 subunit, mitochondrial</fullName>
    </recommendedName>
</protein>
<name>A0A9D4SQN3_RHISA</name>
<evidence type="ECO:0000313" key="9">
    <source>
        <dbReference type="EMBL" id="KAH7943014.1"/>
    </source>
</evidence>
<evidence type="ECO:0000256" key="8">
    <source>
        <dbReference type="SAM" id="Phobius"/>
    </source>
</evidence>
<reference evidence="9" key="2">
    <citation type="submission" date="2021-09" db="EMBL/GenBank/DDBJ databases">
        <authorList>
            <person name="Jia N."/>
            <person name="Wang J."/>
            <person name="Shi W."/>
            <person name="Du L."/>
            <person name="Sun Y."/>
            <person name="Zhan W."/>
            <person name="Jiang J."/>
            <person name="Wang Q."/>
            <person name="Zhang B."/>
            <person name="Ji P."/>
            <person name="Sakyi L.B."/>
            <person name="Cui X."/>
            <person name="Yuan T."/>
            <person name="Jiang B."/>
            <person name="Yang W."/>
            <person name="Lam T.T.-Y."/>
            <person name="Chang Q."/>
            <person name="Ding S."/>
            <person name="Wang X."/>
            <person name="Zhu J."/>
            <person name="Ruan X."/>
            <person name="Zhao L."/>
            <person name="Wei J."/>
            <person name="Que T."/>
            <person name="Du C."/>
            <person name="Cheng J."/>
            <person name="Dai P."/>
            <person name="Han X."/>
            <person name="Huang E."/>
            <person name="Gao Y."/>
            <person name="Liu J."/>
            <person name="Shao H."/>
            <person name="Ye R."/>
            <person name="Li L."/>
            <person name="Wei W."/>
            <person name="Wang X."/>
            <person name="Wang C."/>
            <person name="Huo Q."/>
            <person name="Li W."/>
            <person name="Guo W."/>
            <person name="Chen H."/>
            <person name="Chen S."/>
            <person name="Zhou L."/>
            <person name="Zhou L."/>
            <person name="Ni X."/>
            <person name="Tian J."/>
            <person name="Zhou Y."/>
            <person name="Sheng Y."/>
            <person name="Liu T."/>
            <person name="Pan Y."/>
            <person name="Xia L."/>
            <person name="Li J."/>
            <person name="Zhao F."/>
            <person name="Cao W."/>
        </authorList>
    </citation>
    <scope>NUCLEOTIDE SEQUENCE</scope>
    <source>
        <strain evidence="9">Rsan-2018</strain>
        <tissue evidence="9">Larvae</tissue>
    </source>
</reference>
<feature type="transmembrane region" description="Helical" evidence="8">
    <location>
        <begin position="744"/>
        <end position="762"/>
    </location>
</feature>
<dbReference type="GO" id="GO:0005739">
    <property type="term" value="C:mitochondrion"/>
    <property type="evidence" value="ECO:0007669"/>
    <property type="project" value="GOC"/>
</dbReference>
<keyword evidence="7 8" id="KW-0472">Membrane</keyword>
<dbReference type="Gene3D" id="1.20.1300.10">
    <property type="entry name" value="Fumarate reductase/succinate dehydrogenase, transmembrane subunit"/>
    <property type="match status" value="1"/>
</dbReference>
<dbReference type="InterPro" id="IPR034804">
    <property type="entry name" value="SQR/QFR_C/D"/>
</dbReference>
<evidence type="ECO:0000256" key="7">
    <source>
        <dbReference type="ARBA" id="ARBA00023136"/>
    </source>
</evidence>
<gene>
    <name evidence="9" type="ORF">HPB52_003997</name>
</gene>
<dbReference type="SUPFAM" id="SSF52047">
    <property type="entry name" value="RNI-like"/>
    <property type="match status" value="2"/>
</dbReference>